<reference evidence="2" key="1">
    <citation type="journal article" date="2019" name="Int. J. Syst. Evol. Microbiol.">
        <title>The Global Catalogue of Microorganisms (GCM) 10K type strain sequencing project: providing services to taxonomists for standard genome sequencing and annotation.</title>
        <authorList>
            <consortium name="The Broad Institute Genomics Platform"/>
            <consortium name="The Broad Institute Genome Sequencing Center for Infectious Disease"/>
            <person name="Wu L."/>
            <person name="Ma J."/>
        </authorList>
    </citation>
    <scope>NUCLEOTIDE SEQUENCE [LARGE SCALE GENOMIC DNA]</scope>
    <source>
        <strain evidence="2">CGMCC 4.7367</strain>
    </source>
</reference>
<proteinExistence type="predicted"/>
<accession>A0ABQ3MTS8</accession>
<organism evidence="1 2">
    <name type="scientific">Lentzea cavernae</name>
    <dbReference type="NCBI Taxonomy" id="2020703"/>
    <lineage>
        <taxon>Bacteria</taxon>
        <taxon>Bacillati</taxon>
        <taxon>Actinomycetota</taxon>
        <taxon>Actinomycetes</taxon>
        <taxon>Pseudonocardiales</taxon>
        <taxon>Pseudonocardiaceae</taxon>
        <taxon>Lentzea</taxon>
    </lineage>
</organism>
<gene>
    <name evidence="1" type="ORF">GCM10017774_77100</name>
</gene>
<dbReference type="Proteomes" id="UP000605568">
    <property type="component" value="Unassembled WGS sequence"/>
</dbReference>
<sequence>MAAPLMERQIGDCKPFAQAAMSGFKSIETGLLVVTDCASDAWDESDKQALTDLRNAFGDDLVDAYESDLRRAGHWLIEGHLRAEWRNRDFLVTFAKSAHSGADGVTYNVPADEVYHQVWQAAADAITAKDLVLEAALGHIFALGTELERLRAAVSFRLNEWASDDMSDRAEQQLEGLRAAVENAKTCAQLIAIGESFA</sequence>
<evidence type="ECO:0000313" key="2">
    <source>
        <dbReference type="Proteomes" id="UP000605568"/>
    </source>
</evidence>
<keyword evidence="2" id="KW-1185">Reference proteome</keyword>
<evidence type="ECO:0000313" key="1">
    <source>
        <dbReference type="EMBL" id="GHH57503.1"/>
    </source>
</evidence>
<comment type="caution">
    <text evidence="1">The sequence shown here is derived from an EMBL/GenBank/DDBJ whole genome shotgun (WGS) entry which is preliminary data.</text>
</comment>
<dbReference type="EMBL" id="BNAR01000018">
    <property type="protein sequence ID" value="GHH57503.1"/>
    <property type="molecule type" value="Genomic_DNA"/>
</dbReference>
<protein>
    <submittedName>
        <fullName evidence="1">Uncharacterized protein</fullName>
    </submittedName>
</protein>
<name>A0ABQ3MTS8_9PSEU</name>